<organism evidence="2 3">
    <name type="scientific">Roridomyces roridus</name>
    <dbReference type="NCBI Taxonomy" id="1738132"/>
    <lineage>
        <taxon>Eukaryota</taxon>
        <taxon>Fungi</taxon>
        <taxon>Dikarya</taxon>
        <taxon>Basidiomycota</taxon>
        <taxon>Agaricomycotina</taxon>
        <taxon>Agaricomycetes</taxon>
        <taxon>Agaricomycetidae</taxon>
        <taxon>Agaricales</taxon>
        <taxon>Marasmiineae</taxon>
        <taxon>Mycenaceae</taxon>
        <taxon>Roridomyces</taxon>
    </lineage>
</organism>
<name>A0AAD7B1D2_9AGAR</name>
<feature type="chain" id="PRO_5042190917" evidence="1">
    <location>
        <begin position="27"/>
        <end position="148"/>
    </location>
</feature>
<proteinExistence type="predicted"/>
<comment type="caution">
    <text evidence="2">The sequence shown here is derived from an EMBL/GenBank/DDBJ whole genome shotgun (WGS) entry which is preliminary data.</text>
</comment>
<protein>
    <submittedName>
        <fullName evidence="2">Uncharacterized protein</fullName>
    </submittedName>
</protein>
<dbReference type="Proteomes" id="UP001221142">
    <property type="component" value="Unassembled WGS sequence"/>
</dbReference>
<evidence type="ECO:0000313" key="3">
    <source>
        <dbReference type="Proteomes" id="UP001221142"/>
    </source>
</evidence>
<evidence type="ECO:0000313" key="2">
    <source>
        <dbReference type="EMBL" id="KAJ7607726.1"/>
    </source>
</evidence>
<sequence length="148" mass="16849">MKTTFVFFHNVNFSLRILALTRPCSGGYLFVCPPEHLRRDKASFAWPQLPWFWSLDPLGISPLTPENAQSLGFPEITQYISASGSRWDTGVYEGLREFHTAKGFDRYSQDLAKHLGCTLMEIAGDTETPHAYGQFRRLTLNWADSRSS</sequence>
<dbReference type="EMBL" id="JARKIF010000048">
    <property type="protein sequence ID" value="KAJ7607726.1"/>
    <property type="molecule type" value="Genomic_DNA"/>
</dbReference>
<gene>
    <name evidence="2" type="ORF">FB45DRAFT_846610</name>
</gene>
<accession>A0AAD7B1D2</accession>
<dbReference type="AlphaFoldDB" id="A0AAD7B1D2"/>
<evidence type="ECO:0000256" key="1">
    <source>
        <dbReference type="SAM" id="SignalP"/>
    </source>
</evidence>
<feature type="signal peptide" evidence="1">
    <location>
        <begin position="1"/>
        <end position="26"/>
    </location>
</feature>
<reference evidence="2" key="1">
    <citation type="submission" date="2023-03" db="EMBL/GenBank/DDBJ databases">
        <title>Massive genome expansion in bonnet fungi (Mycena s.s.) driven by repeated elements and novel gene families across ecological guilds.</title>
        <authorList>
            <consortium name="Lawrence Berkeley National Laboratory"/>
            <person name="Harder C.B."/>
            <person name="Miyauchi S."/>
            <person name="Viragh M."/>
            <person name="Kuo A."/>
            <person name="Thoen E."/>
            <person name="Andreopoulos B."/>
            <person name="Lu D."/>
            <person name="Skrede I."/>
            <person name="Drula E."/>
            <person name="Henrissat B."/>
            <person name="Morin E."/>
            <person name="Kohler A."/>
            <person name="Barry K."/>
            <person name="LaButti K."/>
            <person name="Morin E."/>
            <person name="Salamov A."/>
            <person name="Lipzen A."/>
            <person name="Mereny Z."/>
            <person name="Hegedus B."/>
            <person name="Baldrian P."/>
            <person name="Stursova M."/>
            <person name="Weitz H."/>
            <person name="Taylor A."/>
            <person name="Grigoriev I.V."/>
            <person name="Nagy L.G."/>
            <person name="Martin F."/>
            <person name="Kauserud H."/>
        </authorList>
    </citation>
    <scope>NUCLEOTIDE SEQUENCE</scope>
    <source>
        <strain evidence="2">9284</strain>
    </source>
</reference>
<keyword evidence="1" id="KW-0732">Signal</keyword>
<keyword evidence="3" id="KW-1185">Reference proteome</keyword>